<dbReference type="Pfam" id="PF02602">
    <property type="entry name" value="HEM4"/>
    <property type="match status" value="1"/>
</dbReference>
<sequence length="230" mass="24241">MRPLAILRPEPGGSLSAARAEALGIETIIRLPLFKVRPCEWKAPDPERFDAILMTSANAARHAGEGLDALKSLPVHAVGEATAAAARSAGMMVDRVGNAGISEMLEGLPNGLRLLHLAGRHRRVPSDLSQMVVPVEVYTAVKREHPEGIAQLEGAVACVHSPRAGKRLAELVPDEVRSTVSIAAISEAAAQACGEGWERVSTAKTPDDPTLLSLAKRLCDTPSSSGGQEE</sequence>
<dbReference type="Proteomes" id="UP000698028">
    <property type="component" value="Unassembled WGS sequence"/>
</dbReference>
<evidence type="ECO:0000313" key="3">
    <source>
        <dbReference type="Proteomes" id="UP000698028"/>
    </source>
</evidence>
<evidence type="ECO:0000259" key="1">
    <source>
        <dbReference type="Pfam" id="PF02602"/>
    </source>
</evidence>
<reference evidence="2 3" key="1">
    <citation type="submission" date="2021-07" db="EMBL/GenBank/DDBJ databases">
        <title>The draft genome sequence of Sphingomicrobium sp. B8.</title>
        <authorList>
            <person name="Mu L."/>
        </authorList>
    </citation>
    <scope>NUCLEOTIDE SEQUENCE [LARGE SCALE GENOMIC DNA]</scope>
    <source>
        <strain evidence="2 3">B8</strain>
    </source>
</reference>
<dbReference type="RefSeq" id="WP_218632028.1">
    <property type="nucleotide sequence ID" value="NZ_JAHVAH010000001.1"/>
</dbReference>
<keyword evidence="3" id="KW-1185">Reference proteome</keyword>
<proteinExistence type="predicted"/>
<gene>
    <name evidence="2" type="ORF">KTQ36_01620</name>
</gene>
<evidence type="ECO:0000313" key="2">
    <source>
        <dbReference type="EMBL" id="MBW0143992.1"/>
    </source>
</evidence>
<organism evidence="2 3">
    <name type="scientific">Sphingomicrobium clamense</name>
    <dbReference type="NCBI Taxonomy" id="2851013"/>
    <lineage>
        <taxon>Bacteria</taxon>
        <taxon>Pseudomonadati</taxon>
        <taxon>Pseudomonadota</taxon>
        <taxon>Alphaproteobacteria</taxon>
        <taxon>Sphingomonadales</taxon>
        <taxon>Sphingomonadaceae</taxon>
        <taxon>Sphingomicrobium</taxon>
    </lineage>
</organism>
<comment type="caution">
    <text evidence="2">The sequence shown here is derived from an EMBL/GenBank/DDBJ whole genome shotgun (WGS) entry which is preliminary data.</text>
</comment>
<dbReference type="EMBL" id="JAHVAH010000001">
    <property type="protein sequence ID" value="MBW0143992.1"/>
    <property type="molecule type" value="Genomic_DNA"/>
</dbReference>
<dbReference type="InterPro" id="IPR003754">
    <property type="entry name" value="4pyrrol_synth_uPrphyn_synth"/>
</dbReference>
<accession>A0ABS6V464</accession>
<dbReference type="CDD" id="cd06578">
    <property type="entry name" value="HemD"/>
    <property type="match status" value="1"/>
</dbReference>
<protein>
    <submittedName>
        <fullName evidence="2">Uroporphyrinogen-III synthase</fullName>
    </submittedName>
</protein>
<name>A0ABS6V464_9SPHN</name>
<feature type="domain" description="Tetrapyrrole biosynthesis uroporphyrinogen III synthase" evidence="1">
    <location>
        <begin position="17"/>
        <end position="211"/>
    </location>
</feature>